<dbReference type="Gene3D" id="2.20.25.530">
    <property type="match status" value="1"/>
</dbReference>
<dbReference type="GO" id="GO:0006401">
    <property type="term" value="P:RNA catabolic process"/>
    <property type="evidence" value="ECO:0007669"/>
    <property type="project" value="TreeGrafter"/>
</dbReference>
<dbReference type="EMBL" id="MNPL01004751">
    <property type="protein sequence ID" value="OQR76503.1"/>
    <property type="molecule type" value="Genomic_DNA"/>
</dbReference>
<dbReference type="Proteomes" id="UP000192247">
    <property type="component" value="Unassembled WGS sequence"/>
</dbReference>
<dbReference type="PANTHER" id="PTHR13383:SF11">
    <property type="entry name" value="RIBONUCLEASE H2 SUBUNIT B"/>
    <property type="match status" value="1"/>
</dbReference>
<gene>
    <name evidence="3" type="ORF">BIW11_07746</name>
</gene>
<comment type="caution">
    <text evidence="3">The sequence shown here is derived from an EMBL/GenBank/DDBJ whole genome shotgun (WGS) entry which is preliminary data.</text>
</comment>
<dbReference type="FunCoup" id="A0A1V9XST6">
    <property type="interactions" value="489"/>
</dbReference>
<accession>A0A1V9XST6</accession>
<keyword evidence="4" id="KW-1185">Reference proteome</keyword>
<feature type="compositionally biased region" description="Basic and acidic residues" evidence="1">
    <location>
        <begin position="9"/>
        <end position="31"/>
    </location>
</feature>
<dbReference type="AlphaFoldDB" id="A0A1V9XST6"/>
<protein>
    <submittedName>
        <fullName evidence="3">Ribonuclease H2 subunit B-like</fullName>
    </submittedName>
</protein>
<evidence type="ECO:0000313" key="3">
    <source>
        <dbReference type="EMBL" id="OQR76503.1"/>
    </source>
</evidence>
<organism evidence="3 4">
    <name type="scientific">Tropilaelaps mercedesae</name>
    <dbReference type="NCBI Taxonomy" id="418985"/>
    <lineage>
        <taxon>Eukaryota</taxon>
        <taxon>Metazoa</taxon>
        <taxon>Ecdysozoa</taxon>
        <taxon>Arthropoda</taxon>
        <taxon>Chelicerata</taxon>
        <taxon>Arachnida</taxon>
        <taxon>Acari</taxon>
        <taxon>Parasitiformes</taxon>
        <taxon>Mesostigmata</taxon>
        <taxon>Gamasina</taxon>
        <taxon>Dermanyssoidea</taxon>
        <taxon>Laelapidae</taxon>
        <taxon>Tropilaelaps</taxon>
    </lineage>
</organism>
<feature type="region of interest" description="Disordered" evidence="1">
    <location>
        <begin position="1"/>
        <end position="44"/>
    </location>
</feature>
<dbReference type="Gene3D" id="1.10.20.120">
    <property type="match status" value="1"/>
</dbReference>
<dbReference type="Pfam" id="PF17745">
    <property type="entry name" value="Ydr279_N"/>
    <property type="match status" value="1"/>
</dbReference>
<sequence length="332" mass="37012">MPPKPRKTRTSEKADNVSGGVKEESAEHSGDEGTPMSGGWKGQQLDPQRVTLLPESIVKELPRGSVKLIRCPHPRTGSSCLFLLVKGKPAALFELNFHSTPENFNSFLIDQTVEKDGRFVTATPFDARFLILDKLRQADKYVEVSDFVDGDLIAALDGLKLDAIASTKEICGRYLAKYDEECVLKWLEAKARRLAKVLAENEIACGAVAKSKLLKAEKDEADATSSQDYLWSAVEILKEYISEFHGNLLEKRLGIIDRKRSLKEQNADSEGHTSPHPKRRKTTEEPTDDYTKGVTAPEEKKSIPKMTLAQKKLAQCDKTGMKSITSFFNKKK</sequence>
<dbReference type="GO" id="GO:0005654">
    <property type="term" value="C:nucleoplasm"/>
    <property type="evidence" value="ECO:0007669"/>
    <property type="project" value="TreeGrafter"/>
</dbReference>
<evidence type="ECO:0000256" key="1">
    <source>
        <dbReference type="SAM" id="MobiDB-lite"/>
    </source>
</evidence>
<feature type="region of interest" description="Disordered" evidence="1">
    <location>
        <begin position="262"/>
        <end position="307"/>
    </location>
</feature>
<proteinExistence type="predicted"/>
<dbReference type="STRING" id="418985.A0A1V9XST6"/>
<evidence type="ECO:0000259" key="2">
    <source>
        <dbReference type="Pfam" id="PF17745"/>
    </source>
</evidence>
<reference evidence="3 4" key="1">
    <citation type="journal article" date="2017" name="Gigascience">
        <title>Draft genome of the honey bee ectoparasitic mite, Tropilaelaps mercedesae, is shaped by the parasitic life history.</title>
        <authorList>
            <person name="Dong X."/>
            <person name="Armstrong S.D."/>
            <person name="Xia D."/>
            <person name="Makepeace B.L."/>
            <person name="Darby A.C."/>
            <person name="Kadowaki T."/>
        </authorList>
    </citation>
    <scope>NUCLEOTIDE SEQUENCE [LARGE SCALE GENOMIC DNA]</scope>
    <source>
        <strain evidence="3">Wuxi-XJTLU</strain>
    </source>
</reference>
<dbReference type="InterPro" id="IPR041195">
    <property type="entry name" value="Rnh202_N"/>
</dbReference>
<name>A0A1V9XST6_9ACAR</name>
<dbReference type="InParanoid" id="A0A1V9XST6"/>
<feature type="domain" description="Rnh202 triple barrel" evidence="2">
    <location>
        <begin position="52"/>
        <end position="126"/>
    </location>
</feature>
<dbReference type="OrthoDB" id="29098at2759"/>
<feature type="compositionally biased region" description="Basic and acidic residues" evidence="1">
    <location>
        <begin position="262"/>
        <end position="273"/>
    </location>
</feature>
<dbReference type="InterPro" id="IPR040456">
    <property type="entry name" value="RNase_H2_suB"/>
</dbReference>
<dbReference type="GO" id="GO:0032299">
    <property type="term" value="C:ribonuclease H2 complex"/>
    <property type="evidence" value="ECO:0007669"/>
    <property type="project" value="InterPro"/>
</dbReference>
<dbReference type="PANTHER" id="PTHR13383">
    <property type="entry name" value="RIBONUCLEASE H2 SUBUNIT B"/>
    <property type="match status" value="1"/>
</dbReference>
<evidence type="ECO:0000313" key="4">
    <source>
        <dbReference type="Proteomes" id="UP000192247"/>
    </source>
</evidence>